<protein>
    <recommendedName>
        <fullName evidence="9">Nuclear receptor domain-containing protein</fullName>
    </recommendedName>
</protein>
<dbReference type="InterPro" id="IPR035500">
    <property type="entry name" value="NHR-like_dom_sf"/>
</dbReference>
<dbReference type="Pfam" id="PF00105">
    <property type="entry name" value="zf-C4"/>
    <property type="match status" value="1"/>
</dbReference>
<keyword evidence="5" id="KW-0238">DNA-binding</keyword>
<evidence type="ECO:0000256" key="6">
    <source>
        <dbReference type="ARBA" id="ARBA00023163"/>
    </source>
</evidence>
<dbReference type="GO" id="GO:0045944">
    <property type="term" value="P:positive regulation of transcription by RNA polymerase II"/>
    <property type="evidence" value="ECO:0007669"/>
    <property type="project" value="TreeGrafter"/>
</dbReference>
<dbReference type="GO" id="GO:0008270">
    <property type="term" value="F:zinc ion binding"/>
    <property type="evidence" value="ECO:0007669"/>
    <property type="project" value="UniProtKB-KW"/>
</dbReference>
<dbReference type="EMBL" id="CAJNOH010000122">
    <property type="protein sequence ID" value="CAF0887364.1"/>
    <property type="molecule type" value="Genomic_DNA"/>
</dbReference>
<evidence type="ECO:0000313" key="10">
    <source>
        <dbReference type="EMBL" id="CAF0887364.1"/>
    </source>
</evidence>
<dbReference type="GO" id="GO:0000978">
    <property type="term" value="F:RNA polymerase II cis-regulatory region sequence-specific DNA binding"/>
    <property type="evidence" value="ECO:0007669"/>
    <property type="project" value="TreeGrafter"/>
</dbReference>
<dbReference type="GO" id="GO:0000122">
    <property type="term" value="P:negative regulation of transcription by RNA polymerase II"/>
    <property type="evidence" value="ECO:0007669"/>
    <property type="project" value="TreeGrafter"/>
</dbReference>
<dbReference type="PANTHER" id="PTHR24082:SF507">
    <property type="entry name" value="BILE ACID RECEPTOR-RELATED"/>
    <property type="match status" value="1"/>
</dbReference>
<accession>A0A813YPB8</accession>
<keyword evidence="7" id="KW-0675">Receptor</keyword>
<keyword evidence="3" id="KW-0862">Zinc</keyword>
<name>A0A813YPB8_9BILA</name>
<dbReference type="PANTHER" id="PTHR24082">
    <property type="entry name" value="NUCLEAR HORMONE RECEPTOR"/>
    <property type="match status" value="1"/>
</dbReference>
<evidence type="ECO:0000259" key="9">
    <source>
        <dbReference type="PROSITE" id="PS51030"/>
    </source>
</evidence>
<evidence type="ECO:0000313" key="11">
    <source>
        <dbReference type="Proteomes" id="UP000663854"/>
    </source>
</evidence>
<dbReference type="PROSITE" id="PS51030">
    <property type="entry name" value="NUCLEAR_REC_DBD_2"/>
    <property type="match status" value="1"/>
</dbReference>
<dbReference type="InterPro" id="IPR001628">
    <property type="entry name" value="Znf_hrmn_rcpt"/>
</dbReference>
<dbReference type="SUPFAM" id="SSF48508">
    <property type="entry name" value="Nuclear receptor ligand-binding domain"/>
    <property type="match status" value="1"/>
</dbReference>
<keyword evidence="6" id="KW-0804">Transcription</keyword>
<dbReference type="InterPro" id="IPR050234">
    <property type="entry name" value="Nuclear_hormone_rcpt_NR1"/>
</dbReference>
<dbReference type="SMART" id="SM00399">
    <property type="entry name" value="ZnF_C4"/>
    <property type="match status" value="1"/>
</dbReference>
<dbReference type="GO" id="GO:0004879">
    <property type="term" value="F:nuclear receptor activity"/>
    <property type="evidence" value="ECO:0007669"/>
    <property type="project" value="TreeGrafter"/>
</dbReference>
<dbReference type="AlphaFoldDB" id="A0A813YPB8"/>
<gene>
    <name evidence="10" type="ORF">PYM288_LOCUS8854</name>
</gene>
<dbReference type="Gene3D" id="3.30.50.10">
    <property type="entry name" value="Erythroid Transcription Factor GATA-1, subunit A"/>
    <property type="match status" value="1"/>
</dbReference>
<evidence type="ECO:0000256" key="5">
    <source>
        <dbReference type="ARBA" id="ARBA00023125"/>
    </source>
</evidence>
<comment type="caution">
    <text evidence="10">The sequence shown here is derived from an EMBL/GenBank/DDBJ whole genome shotgun (WGS) entry which is preliminary data.</text>
</comment>
<keyword evidence="1" id="KW-0479">Metal-binding</keyword>
<proteinExistence type="predicted"/>
<keyword evidence="8" id="KW-0539">Nucleus</keyword>
<keyword evidence="2" id="KW-0863">Zinc-finger</keyword>
<feature type="domain" description="Nuclear receptor" evidence="9">
    <location>
        <begin position="1"/>
        <end position="52"/>
    </location>
</feature>
<sequence>MFFRRNADLDMSIYQCKLGGQCDVNAHSRRSCRSCRMKKCLAIGMNKEFFRSPHSSKHVRRQHVNDVIQLRNKILSRATIRPLNLLSNDRSLLNLEQWSLLSNVLHCYDAHCPISEIQRSMAVYSMCPPKHRLKVAANNLMVTINLFFSSVWSFVEAVPHFAELPGTDRRNLIQRNVHQMGALNGAHVCQEGKFHDDPTNQGVAIAEYGASLINYMLKAIELGSSDRTVSKLFLLVMSFSTCSDMVQPLIDDNGQWTDYSLLSDPIQIFNIQNLFVDIIFKYMIYQSGYTHASLHFAHLIVNALKQGEFIQKAQMNQNHDVMVQTIIHGFEQSLIIH</sequence>
<dbReference type="SUPFAM" id="SSF57716">
    <property type="entry name" value="Glucocorticoid receptor-like (DNA-binding domain)"/>
    <property type="match status" value="1"/>
</dbReference>
<dbReference type="GO" id="GO:0030154">
    <property type="term" value="P:cell differentiation"/>
    <property type="evidence" value="ECO:0007669"/>
    <property type="project" value="TreeGrafter"/>
</dbReference>
<evidence type="ECO:0000256" key="3">
    <source>
        <dbReference type="ARBA" id="ARBA00022833"/>
    </source>
</evidence>
<dbReference type="InterPro" id="IPR013088">
    <property type="entry name" value="Znf_NHR/GATA"/>
</dbReference>
<evidence type="ECO:0000256" key="8">
    <source>
        <dbReference type="ARBA" id="ARBA00023242"/>
    </source>
</evidence>
<evidence type="ECO:0000256" key="2">
    <source>
        <dbReference type="ARBA" id="ARBA00022771"/>
    </source>
</evidence>
<keyword evidence="4" id="KW-0805">Transcription regulation</keyword>
<dbReference type="Proteomes" id="UP000663854">
    <property type="component" value="Unassembled WGS sequence"/>
</dbReference>
<evidence type="ECO:0000256" key="4">
    <source>
        <dbReference type="ARBA" id="ARBA00023015"/>
    </source>
</evidence>
<evidence type="ECO:0000256" key="1">
    <source>
        <dbReference type="ARBA" id="ARBA00022723"/>
    </source>
</evidence>
<evidence type="ECO:0000256" key="7">
    <source>
        <dbReference type="ARBA" id="ARBA00023170"/>
    </source>
</evidence>
<reference evidence="10" key="1">
    <citation type="submission" date="2021-02" db="EMBL/GenBank/DDBJ databases">
        <authorList>
            <person name="Nowell W R."/>
        </authorList>
    </citation>
    <scope>NUCLEOTIDE SEQUENCE</scope>
</reference>
<organism evidence="10 11">
    <name type="scientific">Rotaria sordida</name>
    <dbReference type="NCBI Taxonomy" id="392033"/>
    <lineage>
        <taxon>Eukaryota</taxon>
        <taxon>Metazoa</taxon>
        <taxon>Spiralia</taxon>
        <taxon>Gnathifera</taxon>
        <taxon>Rotifera</taxon>
        <taxon>Eurotatoria</taxon>
        <taxon>Bdelloidea</taxon>
        <taxon>Philodinida</taxon>
        <taxon>Philodinidae</taxon>
        <taxon>Rotaria</taxon>
    </lineage>
</organism>